<organism evidence="1 2">
    <name type="scientific">Panagrolaimus sp. PS1159</name>
    <dbReference type="NCBI Taxonomy" id="55785"/>
    <lineage>
        <taxon>Eukaryota</taxon>
        <taxon>Metazoa</taxon>
        <taxon>Ecdysozoa</taxon>
        <taxon>Nematoda</taxon>
        <taxon>Chromadorea</taxon>
        <taxon>Rhabditida</taxon>
        <taxon>Tylenchina</taxon>
        <taxon>Panagrolaimomorpha</taxon>
        <taxon>Panagrolaimoidea</taxon>
        <taxon>Panagrolaimidae</taxon>
        <taxon>Panagrolaimus</taxon>
    </lineage>
</organism>
<proteinExistence type="predicted"/>
<reference evidence="2" key="1">
    <citation type="submission" date="2022-11" db="UniProtKB">
        <authorList>
            <consortium name="WormBaseParasite"/>
        </authorList>
    </citation>
    <scope>IDENTIFICATION</scope>
</reference>
<accession>A0AC35G413</accession>
<name>A0AC35G413_9BILA</name>
<dbReference type="WBParaSite" id="PS1159_v2.g23861.t1">
    <property type="protein sequence ID" value="PS1159_v2.g23861.t1"/>
    <property type="gene ID" value="PS1159_v2.g23861"/>
</dbReference>
<evidence type="ECO:0000313" key="2">
    <source>
        <dbReference type="WBParaSite" id="PS1159_v2.g23861.t1"/>
    </source>
</evidence>
<protein>
    <submittedName>
        <fullName evidence="2">Uncharacterized protein</fullName>
    </submittedName>
</protein>
<sequence>MKSAFYVANMLPFIHNQFSSFEKDDVTSKIFEFGPEALEIPVPAMIMDIKDEATRNSMIDFAVEHLAVANSKLSLHYKVTCSYESPRTKRVEPMTVMAGIGVVVLVGGIVGGTTYIIKQQMEINKLEKELIIIKENMNSAFQLLNNVSKSATLSEYGVKLRFGIISYIDRQLQISMDFLDLIKTKHSLLYSQLPNAFREKFNGINGTQFAILQVLRCTSKNIKVEVSVMKETQKNQFICHRYSHAGTFKADRYELDQQQCIGNLNEVNCAISALSRCKCGPESVDSCPVKSIYAAPNFVEVREFEDIVMIATKVKAYTVINDKSKTTHLTPSSGTGLSGIPDR</sequence>
<evidence type="ECO:0000313" key="1">
    <source>
        <dbReference type="Proteomes" id="UP000887580"/>
    </source>
</evidence>
<dbReference type="Proteomes" id="UP000887580">
    <property type="component" value="Unplaced"/>
</dbReference>